<evidence type="ECO:0000256" key="4">
    <source>
        <dbReference type="ARBA" id="ARBA00022692"/>
    </source>
</evidence>
<evidence type="ECO:0000256" key="2">
    <source>
        <dbReference type="ARBA" id="ARBA00008017"/>
    </source>
</evidence>
<evidence type="ECO:0000256" key="7">
    <source>
        <dbReference type="SAM" id="Phobius"/>
    </source>
</evidence>
<dbReference type="SUPFAM" id="SSF82689">
    <property type="entry name" value="Mechanosensitive channel protein MscS (YggB), C-terminal domain"/>
    <property type="match status" value="1"/>
</dbReference>
<dbReference type="OrthoDB" id="9809206at2"/>
<keyword evidence="11" id="KW-1185">Reference proteome</keyword>
<evidence type="ECO:0000256" key="3">
    <source>
        <dbReference type="ARBA" id="ARBA00022475"/>
    </source>
</evidence>
<dbReference type="InterPro" id="IPR006685">
    <property type="entry name" value="MscS_channel_2nd"/>
</dbReference>
<feature type="transmembrane region" description="Helical" evidence="7">
    <location>
        <begin position="84"/>
        <end position="115"/>
    </location>
</feature>
<dbReference type="GO" id="GO:0008381">
    <property type="term" value="F:mechanosensitive monoatomic ion channel activity"/>
    <property type="evidence" value="ECO:0007669"/>
    <property type="project" value="InterPro"/>
</dbReference>
<dbReference type="SUPFAM" id="SSF50182">
    <property type="entry name" value="Sm-like ribonucleoproteins"/>
    <property type="match status" value="1"/>
</dbReference>
<dbReference type="GO" id="GO:0005886">
    <property type="term" value="C:plasma membrane"/>
    <property type="evidence" value="ECO:0007669"/>
    <property type="project" value="UniProtKB-SubCell"/>
</dbReference>
<name>C6LL25_9FIRM</name>
<proteinExistence type="inferred from homology"/>
<dbReference type="InterPro" id="IPR011066">
    <property type="entry name" value="MscS_channel_C_sf"/>
</dbReference>
<feature type="domain" description="Mechanosensitive ion channel MscS C-terminal" evidence="9">
    <location>
        <begin position="175"/>
        <end position="256"/>
    </location>
</feature>
<reference evidence="10" key="1">
    <citation type="submission" date="2009-07" db="EMBL/GenBank/DDBJ databases">
        <authorList>
            <person name="Weinstock G."/>
            <person name="Sodergren E."/>
            <person name="Clifton S."/>
            <person name="Fulton L."/>
            <person name="Fulton B."/>
            <person name="Courtney L."/>
            <person name="Fronick C."/>
            <person name="Harrison M."/>
            <person name="Strong C."/>
            <person name="Farmer C."/>
            <person name="Delahaunty K."/>
            <person name="Markovic C."/>
            <person name="Hall O."/>
            <person name="Minx P."/>
            <person name="Tomlinson C."/>
            <person name="Mitreva M."/>
            <person name="Nelson J."/>
            <person name="Hou S."/>
            <person name="Wollam A."/>
            <person name="Pepin K.H."/>
            <person name="Johnson M."/>
            <person name="Bhonagiri V."/>
            <person name="Nash W.E."/>
            <person name="Warren W."/>
            <person name="Chinwalla A."/>
            <person name="Mardis E.R."/>
            <person name="Wilson R.K."/>
        </authorList>
    </citation>
    <scope>NUCLEOTIDE SEQUENCE [LARGE SCALE GENOMIC DNA]</scope>
    <source>
        <strain evidence="10">DSM 14469</strain>
    </source>
</reference>
<keyword evidence="3" id="KW-1003">Cell membrane</keyword>
<evidence type="ECO:0000256" key="1">
    <source>
        <dbReference type="ARBA" id="ARBA00004651"/>
    </source>
</evidence>
<keyword evidence="5 7" id="KW-1133">Transmembrane helix</keyword>
<dbReference type="InterPro" id="IPR011014">
    <property type="entry name" value="MscS_channel_TM-2"/>
</dbReference>
<evidence type="ECO:0000313" key="11">
    <source>
        <dbReference type="Proteomes" id="UP000005561"/>
    </source>
</evidence>
<dbReference type="InterPro" id="IPR049278">
    <property type="entry name" value="MS_channel_C"/>
</dbReference>
<feature type="transmembrane region" description="Helical" evidence="7">
    <location>
        <begin position="56"/>
        <end position="78"/>
    </location>
</feature>
<dbReference type="SUPFAM" id="SSF82861">
    <property type="entry name" value="Mechanosensitive channel protein MscS (YggB), transmembrane region"/>
    <property type="match status" value="1"/>
</dbReference>
<evidence type="ECO:0000259" key="9">
    <source>
        <dbReference type="Pfam" id="PF21082"/>
    </source>
</evidence>
<feature type="transmembrane region" description="Helical" evidence="7">
    <location>
        <begin position="12"/>
        <end position="33"/>
    </location>
</feature>
<dbReference type="Pfam" id="PF21082">
    <property type="entry name" value="MS_channel_3rd"/>
    <property type="match status" value="1"/>
</dbReference>
<evidence type="ECO:0000256" key="5">
    <source>
        <dbReference type="ARBA" id="ARBA00022989"/>
    </source>
</evidence>
<feature type="domain" description="Mechanosensitive ion channel MscS" evidence="8">
    <location>
        <begin position="103"/>
        <end position="167"/>
    </location>
</feature>
<comment type="subcellular location">
    <subcellularLocation>
        <location evidence="1">Cell membrane</location>
        <topology evidence="1">Multi-pass membrane protein</topology>
    </subcellularLocation>
</comment>
<sequence length="275" mass="30011">MNTFFNNLSGQAVDIVCRILFALVVFFVGRLLVQKLIKMFARGAFLSRMDGAVKSFIQSFVHFGLYFLLAVIIVNILGVPMSSISALIASAGVAVGLAMQGGLSNLAGGIMLIIFKPFKLGDYIETCGITGTAKEINLFYTIIVTPDNKRITVPNGNLMNATIIDYSAENLRRAEVVFTCARGESPAEVQEIMLKAMNRIEKILPSPEPPFARMTGSTGDALEFTVRAWCANADYLDVLYDLNQYITEDMQKAGIQSPAVRIAGDAGNQYREVKA</sequence>
<comment type="caution">
    <text evidence="10">The sequence shown here is derived from an EMBL/GenBank/DDBJ whole genome shotgun (WGS) entry which is preliminary data.</text>
</comment>
<dbReference type="EMBL" id="ACCL02000027">
    <property type="protein sequence ID" value="EET58644.1"/>
    <property type="molecule type" value="Genomic_DNA"/>
</dbReference>
<dbReference type="Gene3D" id="2.30.30.60">
    <property type="match status" value="1"/>
</dbReference>
<evidence type="ECO:0000256" key="6">
    <source>
        <dbReference type="ARBA" id="ARBA00023136"/>
    </source>
</evidence>
<dbReference type="eggNOG" id="COG3264">
    <property type="taxonomic scope" value="Bacteria"/>
</dbReference>
<dbReference type="InterPro" id="IPR045275">
    <property type="entry name" value="MscS_archaea/bacteria_type"/>
</dbReference>
<dbReference type="Gene3D" id="1.10.287.1260">
    <property type="match status" value="1"/>
</dbReference>
<comment type="similarity">
    <text evidence="2">Belongs to the MscS (TC 1.A.23) family.</text>
</comment>
<dbReference type="PANTHER" id="PTHR30221:SF1">
    <property type="entry name" value="SMALL-CONDUCTANCE MECHANOSENSITIVE CHANNEL"/>
    <property type="match status" value="1"/>
</dbReference>
<keyword evidence="6 7" id="KW-0472">Membrane</keyword>
<keyword evidence="4 7" id="KW-0812">Transmembrane</keyword>
<evidence type="ECO:0000259" key="8">
    <source>
        <dbReference type="Pfam" id="PF00924"/>
    </source>
</evidence>
<dbReference type="Gene3D" id="3.30.70.100">
    <property type="match status" value="1"/>
</dbReference>
<organism evidence="10 11">
    <name type="scientific">Marvinbryantia formatexigens DSM 14469</name>
    <dbReference type="NCBI Taxonomy" id="478749"/>
    <lineage>
        <taxon>Bacteria</taxon>
        <taxon>Bacillati</taxon>
        <taxon>Bacillota</taxon>
        <taxon>Clostridia</taxon>
        <taxon>Lachnospirales</taxon>
        <taxon>Lachnospiraceae</taxon>
        <taxon>Marvinbryantia</taxon>
    </lineage>
</organism>
<dbReference type="AlphaFoldDB" id="C6LL25"/>
<evidence type="ECO:0000313" key="10">
    <source>
        <dbReference type="EMBL" id="EET58644.1"/>
    </source>
</evidence>
<gene>
    <name evidence="10" type="ORF">BRYFOR_09372</name>
</gene>
<dbReference type="RefSeq" id="WP_006864124.1">
    <property type="nucleotide sequence ID" value="NZ_ACCL02000027.1"/>
</dbReference>
<accession>C6LL25</accession>
<dbReference type="InterPro" id="IPR023408">
    <property type="entry name" value="MscS_beta-dom_sf"/>
</dbReference>
<dbReference type="InterPro" id="IPR010920">
    <property type="entry name" value="LSM_dom_sf"/>
</dbReference>
<protein>
    <submittedName>
        <fullName evidence="10">Transporter, small conductance mechanosensitive ion channel MscS family protein</fullName>
    </submittedName>
</protein>
<dbReference type="Pfam" id="PF00924">
    <property type="entry name" value="MS_channel_2nd"/>
    <property type="match status" value="1"/>
</dbReference>
<dbReference type="PANTHER" id="PTHR30221">
    <property type="entry name" value="SMALL-CONDUCTANCE MECHANOSENSITIVE CHANNEL"/>
    <property type="match status" value="1"/>
</dbReference>
<dbReference type="Proteomes" id="UP000005561">
    <property type="component" value="Unassembled WGS sequence"/>
</dbReference>